<feature type="domain" description="Cytochrome b5 heme-binding" evidence="14">
    <location>
        <begin position="1"/>
        <end position="76"/>
    </location>
</feature>
<name>A0A1Y1N3C9_PHOPY</name>
<keyword evidence="5 12" id="KW-0479">Metal-binding</keyword>
<dbReference type="Pfam" id="PF00173">
    <property type="entry name" value="Cyt-b5"/>
    <property type="match status" value="1"/>
</dbReference>
<reference evidence="15" key="1">
    <citation type="journal article" date="2016" name="Sci. Rep.">
        <title>Molecular characterization of firefly nuptial gifts: a multi-omics approach sheds light on postcopulatory sexual selection.</title>
        <authorList>
            <person name="Al-Wathiqui N."/>
            <person name="Fallon T.R."/>
            <person name="South A."/>
            <person name="Weng J.K."/>
            <person name="Lewis S.M."/>
        </authorList>
    </citation>
    <scope>NUCLEOTIDE SEQUENCE</scope>
</reference>
<keyword evidence="9 12" id="KW-0408">Iron</keyword>
<dbReference type="SUPFAM" id="SSF55856">
    <property type="entry name" value="Cytochrome b5-like heme/steroid binding domain"/>
    <property type="match status" value="1"/>
</dbReference>
<keyword evidence="4" id="KW-0812">Transmembrane</keyword>
<keyword evidence="7" id="KW-0249">Electron transport</keyword>
<feature type="region of interest" description="Disordered" evidence="13">
    <location>
        <begin position="75"/>
        <end position="104"/>
    </location>
</feature>
<sequence>MEIEAATVAQHNKPEDCWISVHGKVYDVTKYLQDHPGGADVLAEAAGTDATHEFDNAGHSEDAWDIMQPYLVGNLQGHHEKKKPKPKPIMNQPPPPKQTPFTKDQSLAKLATLGLFFTVNRCNLLPE</sequence>
<keyword evidence="10" id="KW-0472">Membrane</keyword>
<protein>
    <recommendedName>
        <fullName evidence="14">Cytochrome b5 heme-binding domain-containing protein</fullName>
    </recommendedName>
</protein>
<keyword evidence="6" id="KW-0256">Endoplasmic reticulum</keyword>
<evidence type="ECO:0000256" key="8">
    <source>
        <dbReference type="ARBA" id="ARBA00022989"/>
    </source>
</evidence>
<dbReference type="InterPro" id="IPR001199">
    <property type="entry name" value="Cyt_B5-like_heme/steroid-bd"/>
</dbReference>
<evidence type="ECO:0000256" key="9">
    <source>
        <dbReference type="ARBA" id="ARBA00023004"/>
    </source>
</evidence>
<accession>A0A1Y1N3C9</accession>
<evidence type="ECO:0000256" key="1">
    <source>
        <dbReference type="ARBA" id="ARBA00004131"/>
    </source>
</evidence>
<dbReference type="InterPro" id="IPR050668">
    <property type="entry name" value="Cytochrome_b5"/>
</dbReference>
<evidence type="ECO:0000256" key="11">
    <source>
        <dbReference type="ARBA" id="ARBA00038168"/>
    </source>
</evidence>
<dbReference type="Gene3D" id="3.10.120.10">
    <property type="entry name" value="Cytochrome b5-like heme/steroid binding domain"/>
    <property type="match status" value="1"/>
</dbReference>
<dbReference type="PANTHER" id="PTHR19359">
    <property type="entry name" value="CYTOCHROME B5"/>
    <property type="match status" value="1"/>
</dbReference>
<dbReference type="FunFam" id="3.10.120.10:FF:000002">
    <property type="entry name" value="Cytochrome b5 type B"/>
    <property type="match status" value="1"/>
</dbReference>
<evidence type="ECO:0000313" key="15">
    <source>
        <dbReference type="EMBL" id="JAV92339.1"/>
    </source>
</evidence>
<dbReference type="PANTHER" id="PTHR19359:SF129">
    <property type="entry name" value="CYTOCHROME B5 ISOFORM B"/>
    <property type="match status" value="1"/>
</dbReference>
<dbReference type="InterPro" id="IPR018506">
    <property type="entry name" value="Cyt_B5_heme-BS"/>
</dbReference>
<dbReference type="PROSITE" id="PS50255">
    <property type="entry name" value="CYTOCHROME_B5_2"/>
    <property type="match status" value="1"/>
</dbReference>
<dbReference type="AlphaFoldDB" id="A0A1Y1N3C9"/>
<dbReference type="GO" id="GO:0020037">
    <property type="term" value="F:heme binding"/>
    <property type="evidence" value="ECO:0007669"/>
    <property type="project" value="UniProtKB-UniRule"/>
</dbReference>
<keyword evidence="3 12" id="KW-0349">Heme</keyword>
<evidence type="ECO:0000256" key="10">
    <source>
        <dbReference type="ARBA" id="ARBA00023136"/>
    </source>
</evidence>
<evidence type="ECO:0000259" key="14">
    <source>
        <dbReference type="PROSITE" id="PS50255"/>
    </source>
</evidence>
<proteinExistence type="inferred from homology"/>
<keyword evidence="8" id="KW-1133">Transmembrane helix</keyword>
<dbReference type="PRINTS" id="PR00363">
    <property type="entry name" value="CYTOCHROMEB5"/>
</dbReference>
<dbReference type="PROSITE" id="PS00191">
    <property type="entry name" value="CYTOCHROME_B5_1"/>
    <property type="match status" value="1"/>
</dbReference>
<organism evidence="15">
    <name type="scientific">Photinus pyralis</name>
    <name type="common">Common eastern firefly</name>
    <name type="synonym">Lampyris pyralis</name>
    <dbReference type="NCBI Taxonomy" id="7054"/>
    <lineage>
        <taxon>Eukaryota</taxon>
        <taxon>Metazoa</taxon>
        <taxon>Ecdysozoa</taxon>
        <taxon>Arthropoda</taxon>
        <taxon>Hexapoda</taxon>
        <taxon>Insecta</taxon>
        <taxon>Pterygota</taxon>
        <taxon>Neoptera</taxon>
        <taxon>Endopterygota</taxon>
        <taxon>Coleoptera</taxon>
        <taxon>Polyphaga</taxon>
        <taxon>Elateriformia</taxon>
        <taxon>Elateroidea</taxon>
        <taxon>Lampyridae</taxon>
        <taxon>Lampyrinae</taxon>
        <taxon>Photinus</taxon>
    </lineage>
</organism>
<evidence type="ECO:0000256" key="5">
    <source>
        <dbReference type="ARBA" id="ARBA00022723"/>
    </source>
</evidence>
<comment type="similarity">
    <text evidence="11 12">Belongs to the cytochrome b5 family.</text>
</comment>
<evidence type="ECO:0000256" key="3">
    <source>
        <dbReference type="ARBA" id="ARBA00022617"/>
    </source>
</evidence>
<evidence type="ECO:0000256" key="4">
    <source>
        <dbReference type="ARBA" id="ARBA00022692"/>
    </source>
</evidence>
<keyword evidence="2" id="KW-0813">Transport</keyword>
<evidence type="ECO:0000256" key="2">
    <source>
        <dbReference type="ARBA" id="ARBA00022448"/>
    </source>
</evidence>
<comment type="subcellular location">
    <subcellularLocation>
        <location evidence="1">Endoplasmic reticulum membrane</location>
        <topology evidence="1">Single-pass membrane protein</topology>
        <orientation evidence="1">Cytoplasmic side</orientation>
    </subcellularLocation>
</comment>
<dbReference type="GO" id="GO:0005789">
    <property type="term" value="C:endoplasmic reticulum membrane"/>
    <property type="evidence" value="ECO:0007669"/>
    <property type="project" value="UniProtKB-SubCell"/>
</dbReference>
<dbReference type="GO" id="GO:0046872">
    <property type="term" value="F:metal ion binding"/>
    <property type="evidence" value="ECO:0007669"/>
    <property type="project" value="UniProtKB-UniRule"/>
</dbReference>
<evidence type="ECO:0000256" key="6">
    <source>
        <dbReference type="ARBA" id="ARBA00022824"/>
    </source>
</evidence>
<evidence type="ECO:0000256" key="7">
    <source>
        <dbReference type="ARBA" id="ARBA00022982"/>
    </source>
</evidence>
<dbReference type="SMART" id="SM01117">
    <property type="entry name" value="Cyt-b5"/>
    <property type="match status" value="1"/>
</dbReference>
<dbReference type="InterPro" id="IPR036400">
    <property type="entry name" value="Cyt_B5-like_heme/steroid_sf"/>
</dbReference>
<evidence type="ECO:0000256" key="13">
    <source>
        <dbReference type="SAM" id="MobiDB-lite"/>
    </source>
</evidence>
<dbReference type="EMBL" id="GEZM01013729">
    <property type="protein sequence ID" value="JAV92339.1"/>
    <property type="molecule type" value="Transcribed_RNA"/>
</dbReference>
<evidence type="ECO:0000256" key="12">
    <source>
        <dbReference type="RuleBase" id="RU362121"/>
    </source>
</evidence>